<reference evidence="1" key="1">
    <citation type="journal article" date="2021" name="Proc. Natl. Acad. Sci. U.S.A.">
        <title>A Catalog of Tens of Thousands of Viruses from Human Metagenomes Reveals Hidden Associations with Chronic Diseases.</title>
        <authorList>
            <person name="Tisza M.J."/>
            <person name="Buck C.B."/>
        </authorList>
    </citation>
    <scope>NUCLEOTIDE SEQUENCE</scope>
    <source>
        <strain evidence="1">Ct1Jx6</strain>
    </source>
</reference>
<name>A0A8S5ML39_9CAUD</name>
<organism evidence="1">
    <name type="scientific">Caudovirales sp. ct1Jx6</name>
    <dbReference type="NCBI Taxonomy" id="2826765"/>
    <lineage>
        <taxon>Viruses</taxon>
        <taxon>Duplodnaviria</taxon>
        <taxon>Heunggongvirae</taxon>
        <taxon>Uroviricota</taxon>
        <taxon>Caudoviricetes</taxon>
    </lineage>
</organism>
<evidence type="ECO:0000313" key="1">
    <source>
        <dbReference type="EMBL" id="DAD83053.1"/>
    </source>
</evidence>
<dbReference type="EMBL" id="BK014927">
    <property type="protein sequence ID" value="DAD83053.1"/>
    <property type="molecule type" value="Genomic_DNA"/>
</dbReference>
<protein>
    <submittedName>
        <fullName evidence="1">Pyocin activator protein PrtN</fullName>
    </submittedName>
</protein>
<proteinExistence type="predicted"/>
<sequence length="94" mass="10138">MTDAEILSLKRVTPQVAARYLGISDDTLRDGLRDGTFSFGTASRSAKSGKWIYDIRPVALVNYNNNGRLPTNVEALAETIAAKIVRKLNGGGAE</sequence>
<accession>A0A8S5ML39</accession>